<name>A0ABT6HFQ2_9ACTN</name>
<dbReference type="Proteomes" id="UP001223144">
    <property type="component" value="Unassembled WGS sequence"/>
</dbReference>
<sequence length="92" mass="9748">MTVKFIAGPPPARQKNTRHALLVAQLKAHPNQWAEIQEKATGARAAAAAQAIRSGQLTSYAPAGAFQAIARTVVENDAARHVVYARYVGAGQ</sequence>
<comment type="caution">
    <text evidence="1">The sequence shown here is derived from an EMBL/GenBank/DDBJ whole genome shotgun (WGS) entry which is preliminary data.</text>
</comment>
<keyword evidence="2" id="KW-1185">Reference proteome</keyword>
<proteinExistence type="predicted"/>
<reference evidence="1 2" key="1">
    <citation type="submission" date="2023-04" db="EMBL/GenBank/DDBJ databases">
        <title>Streptomyces chengmaiensis sp. nov. isolated from the stem of mangrove plant in Hainan.</title>
        <authorList>
            <person name="Huang X."/>
            <person name="Zhou S."/>
            <person name="Chu X."/>
            <person name="Xie Y."/>
            <person name="Lin Y."/>
        </authorList>
    </citation>
    <scope>NUCLEOTIDE SEQUENCE [LARGE SCALE GENOMIC DNA]</scope>
    <source>
        <strain evidence="1 2">HNM0663</strain>
    </source>
</reference>
<evidence type="ECO:0000313" key="2">
    <source>
        <dbReference type="Proteomes" id="UP001223144"/>
    </source>
</evidence>
<dbReference type="EMBL" id="JARWBG010000002">
    <property type="protein sequence ID" value="MDH2387607.1"/>
    <property type="molecule type" value="Genomic_DNA"/>
</dbReference>
<accession>A0ABT6HFQ2</accession>
<gene>
    <name evidence="1" type="ORF">QCN29_02150</name>
</gene>
<protein>
    <submittedName>
        <fullName evidence="1">Uncharacterized protein</fullName>
    </submittedName>
</protein>
<evidence type="ECO:0000313" key="1">
    <source>
        <dbReference type="EMBL" id="MDH2387607.1"/>
    </source>
</evidence>
<organism evidence="1 2">
    <name type="scientific">Streptomyces chengmaiensis</name>
    <dbReference type="NCBI Taxonomy" id="3040919"/>
    <lineage>
        <taxon>Bacteria</taxon>
        <taxon>Bacillati</taxon>
        <taxon>Actinomycetota</taxon>
        <taxon>Actinomycetes</taxon>
        <taxon>Kitasatosporales</taxon>
        <taxon>Streptomycetaceae</taxon>
        <taxon>Streptomyces</taxon>
    </lineage>
</organism>
<dbReference type="RefSeq" id="WP_279925795.1">
    <property type="nucleotide sequence ID" value="NZ_JARWBG010000002.1"/>
</dbReference>